<evidence type="ECO:0000256" key="1">
    <source>
        <dbReference type="SAM" id="Phobius"/>
    </source>
</evidence>
<organism evidence="2 3">
    <name type="scientific">Coccomyxa subellipsoidea</name>
    <dbReference type="NCBI Taxonomy" id="248742"/>
    <lineage>
        <taxon>Eukaryota</taxon>
        <taxon>Viridiplantae</taxon>
        <taxon>Chlorophyta</taxon>
        <taxon>core chlorophytes</taxon>
        <taxon>Trebouxiophyceae</taxon>
        <taxon>Trebouxiophyceae incertae sedis</taxon>
        <taxon>Coccomyxaceae</taxon>
        <taxon>Coccomyxa</taxon>
    </lineage>
</organism>
<evidence type="ECO:0000313" key="2">
    <source>
        <dbReference type="EMBL" id="KAK9918380.1"/>
    </source>
</evidence>
<keyword evidence="3" id="KW-1185">Reference proteome</keyword>
<keyword evidence="1" id="KW-0812">Transmembrane</keyword>
<dbReference type="Proteomes" id="UP001491310">
    <property type="component" value="Unassembled WGS sequence"/>
</dbReference>
<feature type="transmembrane region" description="Helical" evidence="1">
    <location>
        <begin position="6"/>
        <end position="25"/>
    </location>
</feature>
<evidence type="ECO:0008006" key="4">
    <source>
        <dbReference type="Google" id="ProtNLM"/>
    </source>
</evidence>
<accession>A0ABR2Z340</accession>
<keyword evidence="1" id="KW-0472">Membrane</keyword>
<evidence type="ECO:0000313" key="3">
    <source>
        <dbReference type="Proteomes" id="UP001491310"/>
    </source>
</evidence>
<gene>
    <name evidence="2" type="ORF">WJX75_003629</name>
</gene>
<protein>
    <recommendedName>
        <fullName evidence="4">Membrane magnesium transporter</fullName>
    </recommendedName>
</protein>
<sequence>MAPSPSGMAVIAGIALFVFAGYQTLRYRDMLKLTQEEFERMPAQIIVEVLLAAVLCMWGSLQLAGSFKPISALANQE</sequence>
<proteinExistence type="predicted"/>
<dbReference type="EMBL" id="JALJOT010000001">
    <property type="protein sequence ID" value="KAK9918380.1"/>
    <property type="molecule type" value="Genomic_DNA"/>
</dbReference>
<feature type="transmembrane region" description="Helical" evidence="1">
    <location>
        <begin position="45"/>
        <end position="64"/>
    </location>
</feature>
<reference evidence="2 3" key="1">
    <citation type="journal article" date="2024" name="Nat. Commun.">
        <title>Phylogenomics reveals the evolutionary origins of lichenization in chlorophyte algae.</title>
        <authorList>
            <person name="Puginier C."/>
            <person name="Libourel C."/>
            <person name="Otte J."/>
            <person name="Skaloud P."/>
            <person name="Haon M."/>
            <person name="Grisel S."/>
            <person name="Petersen M."/>
            <person name="Berrin J.G."/>
            <person name="Delaux P.M."/>
            <person name="Dal Grande F."/>
            <person name="Keller J."/>
        </authorList>
    </citation>
    <scope>NUCLEOTIDE SEQUENCE [LARGE SCALE GENOMIC DNA]</scope>
    <source>
        <strain evidence="2 3">SAG 216-7</strain>
    </source>
</reference>
<keyword evidence="1" id="KW-1133">Transmembrane helix</keyword>
<name>A0ABR2Z340_9CHLO</name>
<comment type="caution">
    <text evidence="2">The sequence shown here is derived from an EMBL/GenBank/DDBJ whole genome shotgun (WGS) entry which is preliminary data.</text>
</comment>